<proteinExistence type="predicted"/>
<accession>A0A2M4C8V1</accession>
<protein>
    <submittedName>
        <fullName evidence="1">Putative secreted protein</fullName>
    </submittedName>
</protein>
<dbReference type="AlphaFoldDB" id="A0A2M4C8V1"/>
<sequence>MTQQLSILPATASVLTMVVSFDFDLFDPHNSIKDTSFRTFGQSEAWPGCASTTSNNGEKKSKRRTTNSFPRYTNACCYTMRRVNEGGGGGMGTSNNRST</sequence>
<evidence type="ECO:0000313" key="1">
    <source>
        <dbReference type="EMBL" id="MBW61747.1"/>
    </source>
</evidence>
<name>A0A2M4C8V1_9DIPT</name>
<dbReference type="EMBL" id="GGFJ01012606">
    <property type="protein sequence ID" value="MBW61747.1"/>
    <property type="molecule type" value="Transcribed_RNA"/>
</dbReference>
<organism evidence="1">
    <name type="scientific">Anopheles marajoara</name>
    <dbReference type="NCBI Taxonomy" id="58244"/>
    <lineage>
        <taxon>Eukaryota</taxon>
        <taxon>Metazoa</taxon>
        <taxon>Ecdysozoa</taxon>
        <taxon>Arthropoda</taxon>
        <taxon>Hexapoda</taxon>
        <taxon>Insecta</taxon>
        <taxon>Pterygota</taxon>
        <taxon>Neoptera</taxon>
        <taxon>Endopterygota</taxon>
        <taxon>Diptera</taxon>
        <taxon>Nematocera</taxon>
        <taxon>Culicoidea</taxon>
        <taxon>Culicidae</taxon>
        <taxon>Anophelinae</taxon>
        <taxon>Anopheles</taxon>
    </lineage>
</organism>
<reference evidence="1" key="1">
    <citation type="submission" date="2018-01" db="EMBL/GenBank/DDBJ databases">
        <title>An insight into the sialome of Amazonian anophelines.</title>
        <authorList>
            <person name="Ribeiro J.M."/>
            <person name="Scarpassa V."/>
            <person name="Calvo E."/>
        </authorList>
    </citation>
    <scope>NUCLEOTIDE SEQUENCE</scope>
    <source>
        <tissue evidence="1">Salivary glands</tissue>
    </source>
</reference>